<evidence type="ECO:0008006" key="3">
    <source>
        <dbReference type="Google" id="ProtNLM"/>
    </source>
</evidence>
<name>A0ABY8C2R9_9MICO</name>
<dbReference type="EMBL" id="CP119108">
    <property type="protein sequence ID" value="WEG09637.1"/>
    <property type="molecule type" value="Genomic_DNA"/>
</dbReference>
<dbReference type="Proteomes" id="UP001214553">
    <property type="component" value="Chromosome"/>
</dbReference>
<proteinExistence type="predicted"/>
<sequence>MGTVDIDAVAEHAGAYGFAYLITITPHQRVHTSVVHPEFTDHVVTVPGASDRARTNAAAHADVSLVWPPADETGYSLIVDGIADGQNAAALRIVPSRAILHRPAVEPGPAGAGCVQDCIEL</sequence>
<organism evidence="1 2">
    <name type="scientific">Microbacterium horticulturae</name>
    <dbReference type="NCBI Taxonomy" id="3028316"/>
    <lineage>
        <taxon>Bacteria</taxon>
        <taxon>Bacillati</taxon>
        <taxon>Actinomycetota</taxon>
        <taxon>Actinomycetes</taxon>
        <taxon>Micrococcales</taxon>
        <taxon>Microbacteriaceae</taxon>
        <taxon>Microbacterium</taxon>
    </lineage>
</organism>
<reference evidence="1 2" key="1">
    <citation type="submission" date="2023-03" db="EMBL/GenBank/DDBJ databases">
        <title>Genome sequence of Microbacterium sp. KACC 23027.</title>
        <authorList>
            <person name="Kim S."/>
            <person name="Heo J."/>
            <person name="Kwon S.-W."/>
        </authorList>
    </citation>
    <scope>NUCLEOTIDE SEQUENCE [LARGE SCALE GENOMIC DNA]</scope>
    <source>
        <strain evidence="1 2">KACC 23027</strain>
    </source>
</reference>
<accession>A0ABY8C2R9</accession>
<keyword evidence="2" id="KW-1185">Reference proteome</keyword>
<gene>
    <name evidence="1" type="ORF">PU630_03450</name>
</gene>
<dbReference type="RefSeq" id="WP_275278960.1">
    <property type="nucleotide sequence ID" value="NZ_CP119108.1"/>
</dbReference>
<evidence type="ECO:0000313" key="2">
    <source>
        <dbReference type="Proteomes" id="UP001214553"/>
    </source>
</evidence>
<evidence type="ECO:0000313" key="1">
    <source>
        <dbReference type="EMBL" id="WEG09637.1"/>
    </source>
</evidence>
<protein>
    <recommendedName>
        <fullName evidence="3">Pyridoxamine 5'-phosphate oxidase</fullName>
    </recommendedName>
</protein>